<evidence type="ECO:0000256" key="2">
    <source>
        <dbReference type="ARBA" id="ARBA00022448"/>
    </source>
</evidence>
<organism evidence="9 10">
    <name type="scientific">Rothia santali</name>
    <dbReference type="NCBI Taxonomy" id="2949643"/>
    <lineage>
        <taxon>Bacteria</taxon>
        <taxon>Bacillati</taxon>
        <taxon>Actinomycetota</taxon>
        <taxon>Actinomycetes</taxon>
        <taxon>Micrococcales</taxon>
        <taxon>Micrococcaceae</taxon>
        <taxon>Rothia</taxon>
    </lineage>
</organism>
<dbReference type="RefSeq" id="WP_254168491.1">
    <property type="nucleotide sequence ID" value="NZ_JANAFB010000045.1"/>
</dbReference>
<dbReference type="GO" id="GO:0030001">
    <property type="term" value="P:metal ion transport"/>
    <property type="evidence" value="ECO:0007669"/>
    <property type="project" value="UniProtKB-ARBA"/>
</dbReference>
<feature type="transmembrane region" description="Helical" evidence="8">
    <location>
        <begin position="371"/>
        <end position="397"/>
    </location>
</feature>
<feature type="transmembrane region" description="Helical" evidence="8">
    <location>
        <begin position="151"/>
        <end position="171"/>
    </location>
</feature>
<dbReference type="GO" id="GO:0008324">
    <property type="term" value="F:monoatomic cation transmembrane transporter activity"/>
    <property type="evidence" value="ECO:0007669"/>
    <property type="project" value="InterPro"/>
</dbReference>
<feature type="transmembrane region" description="Helical" evidence="8">
    <location>
        <begin position="429"/>
        <end position="453"/>
    </location>
</feature>
<feature type="transmembrane region" description="Helical" evidence="8">
    <location>
        <begin position="215"/>
        <end position="238"/>
    </location>
</feature>
<keyword evidence="6" id="KW-0406">Ion transport</keyword>
<keyword evidence="10" id="KW-1185">Reference proteome</keyword>
<name>A0A9X2HF71_9MICC</name>
<sequence length="470" mass="49959">MRAQDAVAEQVPRRVRAPWFRGVATRLFGTSPARISITLFLLVIIVCSMLLMLPISHRGGTAPSVAEAFFTSTSAVTVTGLTAVSTASQWSLFGQFVILLGIQIGGLGTLTMTSLLAMALGRKLGLRSKLFAQEGLSITPKLGKLGEVKSLLLVVVLTSAGIEGAIALVLAPRFMLLGEDLPTAVWHGVFYAISSFNNAGFTPHSDGLVPYGNDWWILLPLCAGVWIGSLGFPVILALRLVGFRLRSWNLHTRITVLGSAILVVVGTVLWGAAEWGNRDTIGGETLMEKVLHAVFASVMTRSGGFNLVEMTDLNPISVLITNMLMFVGGGSASTAGGVKITTMAVIFLAIIAEARGDQHVIAFNRTIPDGVLRIAISVVMLSATCVVVGTAALMVISDRPFDQILFEVISAYATCGLSMGISAELPPSGLYILSVLMFIGRLGTVTVATGLALRSRSRLYKYPEERPLIG</sequence>
<dbReference type="EMBL" id="JANAFB010000045">
    <property type="protein sequence ID" value="MCP3426995.1"/>
    <property type="molecule type" value="Genomic_DNA"/>
</dbReference>
<evidence type="ECO:0000256" key="7">
    <source>
        <dbReference type="ARBA" id="ARBA00023136"/>
    </source>
</evidence>
<evidence type="ECO:0000256" key="1">
    <source>
        <dbReference type="ARBA" id="ARBA00004651"/>
    </source>
</evidence>
<keyword evidence="7 8" id="KW-0472">Membrane</keyword>
<evidence type="ECO:0000256" key="3">
    <source>
        <dbReference type="ARBA" id="ARBA00022475"/>
    </source>
</evidence>
<proteinExistence type="predicted"/>
<dbReference type="Proteomes" id="UP001139502">
    <property type="component" value="Unassembled WGS sequence"/>
</dbReference>
<evidence type="ECO:0000313" key="9">
    <source>
        <dbReference type="EMBL" id="MCP3426995.1"/>
    </source>
</evidence>
<dbReference type="GO" id="GO:0005886">
    <property type="term" value="C:plasma membrane"/>
    <property type="evidence" value="ECO:0007669"/>
    <property type="project" value="UniProtKB-SubCell"/>
</dbReference>
<comment type="caution">
    <text evidence="9">The sequence shown here is derived from an EMBL/GenBank/DDBJ whole genome shotgun (WGS) entry which is preliminary data.</text>
</comment>
<keyword evidence="5 8" id="KW-1133">Transmembrane helix</keyword>
<dbReference type="PANTHER" id="PTHR32024:SF1">
    <property type="entry name" value="KTR SYSTEM POTASSIUM UPTAKE PROTEIN B"/>
    <property type="match status" value="1"/>
</dbReference>
<protein>
    <submittedName>
        <fullName evidence="9">TrkH family potassium uptake protein</fullName>
    </submittedName>
</protein>
<feature type="transmembrane region" description="Helical" evidence="8">
    <location>
        <begin position="96"/>
        <end position="120"/>
    </location>
</feature>
<dbReference type="Pfam" id="PF02386">
    <property type="entry name" value="TrkH"/>
    <property type="match status" value="1"/>
</dbReference>
<evidence type="ECO:0000256" key="6">
    <source>
        <dbReference type="ARBA" id="ARBA00023065"/>
    </source>
</evidence>
<dbReference type="AlphaFoldDB" id="A0A9X2HF71"/>
<gene>
    <name evidence="9" type="ORF">NBM05_13490</name>
</gene>
<evidence type="ECO:0000256" key="4">
    <source>
        <dbReference type="ARBA" id="ARBA00022692"/>
    </source>
</evidence>
<keyword evidence="3" id="KW-1003">Cell membrane</keyword>
<keyword evidence="2" id="KW-0813">Transport</keyword>
<feature type="transmembrane region" description="Helical" evidence="8">
    <location>
        <begin position="250"/>
        <end position="270"/>
    </location>
</feature>
<reference evidence="9" key="1">
    <citation type="submission" date="2022-06" db="EMBL/GenBank/DDBJ databases">
        <title>Rothia sp. isolated from sandalwood seedling.</title>
        <authorList>
            <person name="Tuikhar N."/>
            <person name="Kirdat K."/>
            <person name="Thorat V."/>
            <person name="Swetha P."/>
            <person name="Padma S."/>
            <person name="Sundararaj R."/>
            <person name="Yadav A."/>
        </authorList>
    </citation>
    <scope>NUCLEOTIDE SEQUENCE</scope>
    <source>
        <strain evidence="9">AR01</strain>
    </source>
</reference>
<feature type="transmembrane region" description="Helical" evidence="8">
    <location>
        <begin position="320"/>
        <end position="351"/>
    </location>
</feature>
<comment type="subcellular location">
    <subcellularLocation>
        <location evidence="1">Cell membrane</location>
        <topology evidence="1">Multi-pass membrane protein</topology>
    </subcellularLocation>
</comment>
<dbReference type="PANTHER" id="PTHR32024">
    <property type="entry name" value="TRK SYSTEM POTASSIUM UPTAKE PROTEIN TRKG-RELATED"/>
    <property type="match status" value="1"/>
</dbReference>
<keyword evidence="4 8" id="KW-0812">Transmembrane</keyword>
<accession>A0A9X2HF71</accession>
<feature type="transmembrane region" description="Helical" evidence="8">
    <location>
        <begin position="35"/>
        <end position="53"/>
    </location>
</feature>
<evidence type="ECO:0000256" key="8">
    <source>
        <dbReference type="SAM" id="Phobius"/>
    </source>
</evidence>
<evidence type="ECO:0000313" key="10">
    <source>
        <dbReference type="Proteomes" id="UP001139502"/>
    </source>
</evidence>
<dbReference type="InterPro" id="IPR003445">
    <property type="entry name" value="Cat_transpt"/>
</dbReference>
<evidence type="ECO:0000256" key="5">
    <source>
        <dbReference type="ARBA" id="ARBA00022989"/>
    </source>
</evidence>
<feature type="transmembrane region" description="Helical" evidence="8">
    <location>
        <begin position="65"/>
        <end position="84"/>
    </location>
</feature>